<dbReference type="GO" id="GO:0004888">
    <property type="term" value="F:transmembrane signaling receptor activity"/>
    <property type="evidence" value="ECO:0007669"/>
    <property type="project" value="TreeGrafter"/>
</dbReference>
<dbReference type="PANTHER" id="PTHR11860:SF118">
    <property type="entry name" value="CMRF35-LIKE MOLECULE 3-RELATED"/>
    <property type="match status" value="1"/>
</dbReference>
<keyword evidence="5" id="KW-1133">Transmembrane helix</keyword>
<feature type="signal peptide" evidence="6">
    <location>
        <begin position="1"/>
        <end position="16"/>
    </location>
</feature>
<feature type="domain" description="Immunoglobulin V-set" evidence="7">
    <location>
        <begin position="19"/>
        <end position="103"/>
    </location>
</feature>
<evidence type="ECO:0000256" key="5">
    <source>
        <dbReference type="SAM" id="Phobius"/>
    </source>
</evidence>
<evidence type="ECO:0000256" key="2">
    <source>
        <dbReference type="ARBA" id="ARBA00022692"/>
    </source>
</evidence>
<sequence>MKFGLVWLCLAGFGISATDETDINGREGEHVTVACIHGYASTNKKYFCREPCKGDDVLVSSDRSPNKRFSLKDFRNSTFTVTIADLQESDSGLYRCGVNRSAALDTYLQINLRIYKADTHTTLRTTTVTTSDSQTSSSRSFTPAPHDITTTFTDSHRTPRSLFYTSTRPDDINVLSSSTGPLMVFIMGPAVLVISGLTLCMLNMQNREPNSSKDPEHHDAEPITICTKPERLHPVLTLTIPESITIK</sequence>
<comment type="caution">
    <text evidence="8">The sequence shown here is derived from an EMBL/GenBank/DDBJ whole genome shotgun (WGS) entry which is preliminary data.</text>
</comment>
<dbReference type="InterPro" id="IPR036179">
    <property type="entry name" value="Ig-like_dom_sf"/>
</dbReference>
<feature type="chain" id="PRO_5040890072" evidence="6">
    <location>
        <begin position="17"/>
        <end position="247"/>
    </location>
</feature>
<keyword evidence="2 5" id="KW-0812">Transmembrane</keyword>
<keyword evidence="6" id="KW-0732">Signal</keyword>
<feature type="region of interest" description="Disordered" evidence="4">
    <location>
        <begin position="127"/>
        <end position="154"/>
    </location>
</feature>
<dbReference type="GO" id="GO:0005886">
    <property type="term" value="C:plasma membrane"/>
    <property type="evidence" value="ECO:0007669"/>
    <property type="project" value="TreeGrafter"/>
</dbReference>
<name>A0A9W8C9A2_TRIRA</name>
<evidence type="ECO:0000313" key="8">
    <source>
        <dbReference type="EMBL" id="KAI7811109.1"/>
    </source>
</evidence>
<evidence type="ECO:0000256" key="6">
    <source>
        <dbReference type="SAM" id="SignalP"/>
    </source>
</evidence>
<keyword evidence="3 5" id="KW-0472">Membrane</keyword>
<reference evidence="8" key="1">
    <citation type="submission" date="2021-02" db="EMBL/GenBank/DDBJ databases">
        <title>Comparative genomics reveals that relaxation of natural selection precedes convergent phenotypic evolution of cavefish.</title>
        <authorList>
            <person name="Peng Z."/>
        </authorList>
    </citation>
    <scope>NUCLEOTIDE SEQUENCE</scope>
    <source>
        <tissue evidence="8">Muscle</tissue>
    </source>
</reference>
<proteinExistence type="predicted"/>
<protein>
    <submittedName>
        <fullName evidence="8">CMRF35-like molecule 1</fullName>
    </submittedName>
</protein>
<keyword evidence="9" id="KW-1185">Reference proteome</keyword>
<evidence type="ECO:0000313" key="9">
    <source>
        <dbReference type="Proteomes" id="UP001059041"/>
    </source>
</evidence>
<dbReference type="InterPro" id="IPR013106">
    <property type="entry name" value="Ig_V-set"/>
</dbReference>
<dbReference type="PANTHER" id="PTHR11860">
    <property type="entry name" value="POLYMERIC-IMMUNOGLOBULIN RECEPTOR"/>
    <property type="match status" value="1"/>
</dbReference>
<feature type="compositionally biased region" description="Low complexity" evidence="4">
    <location>
        <begin position="127"/>
        <end position="142"/>
    </location>
</feature>
<dbReference type="Gene3D" id="2.60.40.10">
    <property type="entry name" value="Immunoglobulins"/>
    <property type="match status" value="1"/>
</dbReference>
<dbReference type="EMBL" id="JAFHDT010000004">
    <property type="protein sequence ID" value="KAI7811109.1"/>
    <property type="molecule type" value="Genomic_DNA"/>
</dbReference>
<evidence type="ECO:0000259" key="7">
    <source>
        <dbReference type="Pfam" id="PF07686"/>
    </source>
</evidence>
<dbReference type="InterPro" id="IPR013783">
    <property type="entry name" value="Ig-like_fold"/>
</dbReference>
<evidence type="ECO:0000256" key="4">
    <source>
        <dbReference type="SAM" id="MobiDB-lite"/>
    </source>
</evidence>
<accession>A0A9W8C9A2</accession>
<feature type="transmembrane region" description="Helical" evidence="5">
    <location>
        <begin position="182"/>
        <end position="202"/>
    </location>
</feature>
<dbReference type="Pfam" id="PF07686">
    <property type="entry name" value="V-set"/>
    <property type="match status" value="1"/>
</dbReference>
<dbReference type="SUPFAM" id="SSF48726">
    <property type="entry name" value="Immunoglobulin"/>
    <property type="match status" value="1"/>
</dbReference>
<comment type="subcellular location">
    <subcellularLocation>
        <location evidence="1">Membrane</location>
    </subcellularLocation>
</comment>
<dbReference type="InterPro" id="IPR050671">
    <property type="entry name" value="CD300_family_receptors"/>
</dbReference>
<dbReference type="Proteomes" id="UP001059041">
    <property type="component" value="Linkage Group LG4"/>
</dbReference>
<evidence type="ECO:0000256" key="1">
    <source>
        <dbReference type="ARBA" id="ARBA00004370"/>
    </source>
</evidence>
<gene>
    <name evidence="8" type="ORF">IRJ41_010478</name>
</gene>
<organism evidence="8 9">
    <name type="scientific">Triplophysa rosa</name>
    <name type="common">Cave loach</name>
    <dbReference type="NCBI Taxonomy" id="992332"/>
    <lineage>
        <taxon>Eukaryota</taxon>
        <taxon>Metazoa</taxon>
        <taxon>Chordata</taxon>
        <taxon>Craniata</taxon>
        <taxon>Vertebrata</taxon>
        <taxon>Euteleostomi</taxon>
        <taxon>Actinopterygii</taxon>
        <taxon>Neopterygii</taxon>
        <taxon>Teleostei</taxon>
        <taxon>Ostariophysi</taxon>
        <taxon>Cypriniformes</taxon>
        <taxon>Nemacheilidae</taxon>
        <taxon>Triplophysa</taxon>
    </lineage>
</organism>
<evidence type="ECO:0000256" key="3">
    <source>
        <dbReference type="ARBA" id="ARBA00023136"/>
    </source>
</evidence>
<dbReference type="AlphaFoldDB" id="A0A9W8C9A2"/>